<dbReference type="EMBL" id="QCYY01001562">
    <property type="protein sequence ID" value="ROT77164.1"/>
    <property type="molecule type" value="Genomic_DNA"/>
</dbReference>
<proteinExistence type="inferred from homology"/>
<dbReference type="Pfam" id="PF00202">
    <property type="entry name" value="Aminotran_3"/>
    <property type="match status" value="1"/>
</dbReference>
<dbReference type="InterPro" id="IPR005814">
    <property type="entry name" value="Aminotrans_3"/>
</dbReference>
<comment type="caution">
    <text evidence="5">The sequence shown here is derived from an EMBL/GenBank/DDBJ whole genome shotgun (WGS) entry which is preliminary data.</text>
</comment>
<evidence type="ECO:0000313" key="5">
    <source>
        <dbReference type="EMBL" id="ROT77164.1"/>
    </source>
</evidence>
<evidence type="ECO:0008006" key="7">
    <source>
        <dbReference type="Google" id="ProtNLM"/>
    </source>
</evidence>
<evidence type="ECO:0000256" key="3">
    <source>
        <dbReference type="RuleBase" id="RU003560"/>
    </source>
</evidence>
<feature type="compositionally biased region" description="Polar residues" evidence="4">
    <location>
        <begin position="478"/>
        <end position="492"/>
    </location>
</feature>
<keyword evidence="6" id="KW-1185">Reference proteome</keyword>
<dbReference type="OrthoDB" id="10261433at2759"/>
<protein>
    <recommendedName>
        <fullName evidence="7">Alanine--glyoxylate aminotransferase 2-like</fullName>
    </recommendedName>
</protein>
<dbReference type="PANTHER" id="PTHR45688">
    <property type="match status" value="1"/>
</dbReference>
<reference evidence="5 6" key="1">
    <citation type="submission" date="2018-04" db="EMBL/GenBank/DDBJ databases">
        <authorList>
            <person name="Zhang X."/>
            <person name="Yuan J."/>
            <person name="Li F."/>
            <person name="Xiang J."/>
        </authorList>
    </citation>
    <scope>NUCLEOTIDE SEQUENCE [LARGE SCALE GENOMIC DNA]</scope>
    <source>
        <tissue evidence="5">Muscle</tissue>
    </source>
</reference>
<dbReference type="GO" id="GO:0005739">
    <property type="term" value="C:mitochondrion"/>
    <property type="evidence" value="ECO:0007669"/>
    <property type="project" value="TreeGrafter"/>
</dbReference>
<evidence type="ECO:0000313" key="6">
    <source>
        <dbReference type="Proteomes" id="UP000283509"/>
    </source>
</evidence>
<feature type="region of interest" description="Disordered" evidence="4">
    <location>
        <begin position="471"/>
        <end position="501"/>
    </location>
</feature>
<keyword evidence="2 3" id="KW-0663">Pyridoxal phosphate</keyword>
<accession>A0A423TL29</accession>
<dbReference type="AlphaFoldDB" id="A0A423TL29"/>
<dbReference type="STRING" id="6689.A0A423TL29"/>
<sequence length="501" mass="55482">MCPQIELAGARGVQYPLRLREVWVKLDGRQGSGTMSVKQKLTKEETLQLRKKHIGPSCKLFFRSDPLKIVRAAGCYMYDEKGCRYLDCINNVCHVGHCHPQVVSAAVEQMSVLNTNSRFLHDNLVLYAERLTSLFPEKLNVCFFVNSGSEANDLAIRLARTHTGKKDVITLDHAYHGHVTSLIDISPYKFNHPGGEGQRDWVHVAPVPDVYRGKYTDKDFTVEECTKKYADEVKQLCDKATKLHGGVSIFFAESMQSCGGQIVYPPGYLRQVYSHVRAAGGVCLADEVQVGFGRVGSHMWAFQTQGDDIVPDIVTLGKPMGNGHPVSAVITTREIAESFGATGMEYFNTFGGNPVSAAIANAVLDAIEKENLLDNATKIGNFLKQEFNRLKGKHAIIGDVRGEGMFLGVDLEQYVLLSNDGPYRNVLKFKSPMVFGMEDAKELVEKLDAIMTEMEAAENIVTNGMEKLMVNGNHDPRQQQQLTNGHANNNIDAPSEIQVKV</sequence>
<evidence type="ECO:0000256" key="4">
    <source>
        <dbReference type="SAM" id="MobiDB-lite"/>
    </source>
</evidence>
<dbReference type="PANTHER" id="PTHR45688:SF13">
    <property type="entry name" value="ALANINE--GLYOXYLATE AMINOTRANSFERASE 2-LIKE"/>
    <property type="match status" value="1"/>
</dbReference>
<evidence type="ECO:0000256" key="2">
    <source>
        <dbReference type="ARBA" id="ARBA00022898"/>
    </source>
</evidence>
<dbReference type="SUPFAM" id="SSF53383">
    <property type="entry name" value="PLP-dependent transferases"/>
    <property type="match status" value="1"/>
</dbReference>
<dbReference type="InterPro" id="IPR015421">
    <property type="entry name" value="PyrdxlP-dep_Trfase_major"/>
</dbReference>
<dbReference type="Proteomes" id="UP000283509">
    <property type="component" value="Unassembled WGS sequence"/>
</dbReference>
<organism evidence="5 6">
    <name type="scientific">Penaeus vannamei</name>
    <name type="common">Whiteleg shrimp</name>
    <name type="synonym">Litopenaeus vannamei</name>
    <dbReference type="NCBI Taxonomy" id="6689"/>
    <lineage>
        <taxon>Eukaryota</taxon>
        <taxon>Metazoa</taxon>
        <taxon>Ecdysozoa</taxon>
        <taxon>Arthropoda</taxon>
        <taxon>Crustacea</taxon>
        <taxon>Multicrustacea</taxon>
        <taxon>Malacostraca</taxon>
        <taxon>Eumalacostraca</taxon>
        <taxon>Eucarida</taxon>
        <taxon>Decapoda</taxon>
        <taxon>Dendrobranchiata</taxon>
        <taxon>Penaeoidea</taxon>
        <taxon>Penaeidae</taxon>
        <taxon>Penaeus</taxon>
    </lineage>
</organism>
<dbReference type="CDD" id="cd00610">
    <property type="entry name" value="OAT_like"/>
    <property type="match status" value="1"/>
</dbReference>
<dbReference type="InterPro" id="IPR049704">
    <property type="entry name" value="Aminotrans_3_PPA_site"/>
</dbReference>
<dbReference type="InterPro" id="IPR015424">
    <property type="entry name" value="PyrdxlP-dep_Trfase"/>
</dbReference>
<name>A0A423TL29_PENVA</name>
<gene>
    <name evidence="5" type="ORF">C7M84_004193</name>
</gene>
<reference evidence="5 6" key="2">
    <citation type="submission" date="2019-01" db="EMBL/GenBank/DDBJ databases">
        <title>The decoding of complex shrimp genome reveals the adaptation for benthos swimmer, frequently molting mechanism and breeding impact on genome.</title>
        <authorList>
            <person name="Sun Y."/>
            <person name="Gao Y."/>
            <person name="Yu Y."/>
        </authorList>
    </citation>
    <scope>NUCLEOTIDE SEQUENCE [LARGE SCALE GENOMIC DNA]</scope>
    <source>
        <tissue evidence="5">Muscle</tissue>
    </source>
</reference>
<comment type="similarity">
    <text evidence="1 3">Belongs to the class-III pyridoxal-phosphate-dependent aminotransferase family.</text>
</comment>
<evidence type="ECO:0000256" key="1">
    <source>
        <dbReference type="ARBA" id="ARBA00008954"/>
    </source>
</evidence>
<dbReference type="Gene3D" id="3.90.1150.10">
    <property type="entry name" value="Aspartate Aminotransferase, domain 1"/>
    <property type="match status" value="1"/>
</dbReference>
<dbReference type="InterPro" id="IPR015422">
    <property type="entry name" value="PyrdxlP-dep_Trfase_small"/>
</dbReference>
<dbReference type="PROSITE" id="PS00600">
    <property type="entry name" value="AA_TRANSFER_CLASS_3"/>
    <property type="match status" value="1"/>
</dbReference>
<dbReference type="GO" id="GO:0030170">
    <property type="term" value="F:pyridoxal phosphate binding"/>
    <property type="evidence" value="ECO:0007669"/>
    <property type="project" value="InterPro"/>
</dbReference>
<dbReference type="Gene3D" id="3.40.640.10">
    <property type="entry name" value="Type I PLP-dependent aspartate aminotransferase-like (Major domain)"/>
    <property type="match status" value="1"/>
</dbReference>
<dbReference type="GO" id="GO:0008483">
    <property type="term" value="F:transaminase activity"/>
    <property type="evidence" value="ECO:0007669"/>
    <property type="project" value="InterPro"/>
</dbReference>